<dbReference type="Proteomes" id="UP000603641">
    <property type="component" value="Unassembled WGS sequence"/>
</dbReference>
<comment type="caution">
    <text evidence="1">The sequence shown here is derived from an EMBL/GenBank/DDBJ whole genome shotgun (WGS) entry which is preliminary data.</text>
</comment>
<proteinExistence type="predicted"/>
<reference evidence="1 2" key="1">
    <citation type="submission" date="2020-08" db="EMBL/GenBank/DDBJ databases">
        <title>A Genomic Blueprint of the Chicken Gut Microbiome.</title>
        <authorList>
            <person name="Gilroy R."/>
            <person name="Ravi A."/>
            <person name="Getino M."/>
            <person name="Pursley I."/>
            <person name="Horton D.L."/>
            <person name="Alikhan N.-F."/>
            <person name="Baker D."/>
            <person name="Gharbi K."/>
            <person name="Hall N."/>
            <person name="Watson M."/>
            <person name="Adriaenssens E.M."/>
            <person name="Foster-Nyarko E."/>
            <person name="Jarju S."/>
            <person name="Secka A."/>
            <person name="Antonio M."/>
            <person name="Oren A."/>
            <person name="Chaudhuri R."/>
            <person name="La Ragione R.M."/>
            <person name="Hildebrand F."/>
            <person name="Pallen M.J."/>
        </authorList>
    </citation>
    <scope>NUCLEOTIDE SEQUENCE [LARGE SCALE GENOMIC DNA]</scope>
    <source>
        <strain evidence="1 2">Sa2CUA10</strain>
    </source>
</reference>
<organism evidence="1 2">
    <name type="scientific">Fictibacillus norfolkensis</name>
    <dbReference type="NCBI Taxonomy" id="2762233"/>
    <lineage>
        <taxon>Bacteria</taxon>
        <taxon>Bacillati</taxon>
        <taxon>Bacillota</taxon>
        <taxon>Bacilli</taxon>
        <taxon>Bacillales</taxon>
        <taxon>Fictibacillaceae</taxon>
        <taxon>Fictibacillus</taxon>
    </lineage>
</organism>
<dbReference type="EMBL" id="JACSQM010000007">
    <property type="protein sequence ID" value="MBD7965387.1"/>
    <property type="molecule type" value="Genomic_DNA"/>
</dbReference>
<dbReference type="RefSeq" id="WP_191754627.1">
    <property type="nucleotide sequence ID" value="NZ_JACSQM010000007.1"/>
</dbReference>
<sequence>MSYNEPGLGAIEFAKHFIKNMNRNDALKVTTQLLKGELHDNQDNRVKRCDYCGYWWKDNSLRNTRKTCSDGCKTSIKTLQKREQRANEFLLNPEKKEKKETLMDYYLWWLDHPFWVQEYAMIKVGWKFERPSGVSLMNYIEAKNELYGMGNRKTSKKVVNYHGNSKDEF</sequence>
<gene>
    <name evidence="1" type="ORF">H9648_15105</name>
</gene>
<keyword evidence="2" id="KW-1185">Reference proteome</keyword>
<protein>
    <submittedName>
        <fullName evidence="1">Uncharacterized protein</fullName>
    </submittedName>
</protein>
<evidence type="ECO:0000313" key="1">
    <source>
        <dbReference type="EMBL" id="MBD7965387.1"/>
    </source>
</evidence>
<evidence type="ECO:0000313" key="2">
    <source>
        <dbReference type="Proteomes" id="UP000603641"/>
    </source>
</evidence>
<name>A0ABR8SPH5_9BACL</name>
<accession>A0ABR8SPH5</accession>